<feature type="non-terminal residue" evidence="2">
    <location>
        <position position="1"/>
    </location>
</feature>
<reference evidence="3" key="2">
    <citation type="submission" date="2015-01" db="EMBL/GenBank/DDBJ databases">
        <title>Evolutionary Origins and Diversification of the Mycorrhizal Mutualists.</title>
        <authorList>
            <consortium name="DOE Joint Genome Institute"/>
            <consortium name="Mycorrhizal Genomics Consortium"/>
            <person name="Kohler A."/>
            <person name="Kuo A."/>
            <person name="Nagy L.G."/>
            <person name="Floudas D."/>
            <person name="Copeland A."/>
            <person name="Barry K.W."/>
            <person name="Cichocki N."/>
            <person name="Veneault-Fourrey C."/>
            <person name="LaButti K."/>
            <person name="Lindquist E.A."/>
            <person name="Lipzen A."/>
            <person name="Lundell T."/>
            <person name="Morin E."/>
            <person name="Murat C."/>
            <person name="Riley R."/>
            <person name="Ohm R."/>
            <person name="Sun H."/>
            <person name="Tunlid A."/>
            <person name="Henrissat B."/>
            <person name="Grigoriev I.V."/>
            <person name="Hibbett D.S."/>
            <person name="Martin F."/>
        </authorList>
    </citation>
    <scope>NUCLEOTIDE SEQUENCE [LARGE SCALE GENOMIC DNA]</scope>
    <source>
        <strain evidence="3">Ve08.2h10</strain>
    </source>
</reference>
<dbReference type="InterPro" id="IPR012337">
    <property type="entry name" value="RNaseH-like_sf"/>
</dbReference>
<dbReference type="EMBL" id="KN829016">
    <property type="protein sequence ID" value="KIK74266.1"/>
    <property type="molecule type" value="Genomic_DNA"/>
</dbReference>
<dbReference type="InterPro" id="IPR008906">
    <property type="entry name" value="HATC_C_dom"/>
</dbReference>
<evidence type="ECO:0000313" key="2">
    <source>
        <dbReference type="EMBL" id="KIK74266.1"/>
    </source>
</evidence>
<dbReference type="Pfam" id="PF05699">
    <property type="entry name" value="Dimer_Tnp_hAT"/>
    <property type="match status" value="1"/>
</dbReference>
<accession>A0A0D0CTC2</accession>
<evidence type="ECO:0000259" key="1">
    <source>
        <dbReference type="Pfam" id="PF05699"/>
    </source>
</evidence>
<dbReference type="InParanoid" id="A0A0D0CTC2"/>
<dbReference type="AlphaFoldDB" id="A0A0D0CTC2"/>
<feature type="domain" description="HAT C-terminal dimerisation" evidence="1">
    <location>
        <begin position="2"/>
        <end position="53"/>
    </location>
</feature>
<feature type="non-terminal residue" evidence="2">
    <location>
        <position position="54"/>
    </location>
</feature>
<keyword evidence="3" id="KW-1185">Reference proteome</keyword>
<dbReference type="Proteomes" id="UP000054538">
    <property type="component" value="Unassembled WGS sequence"/>
</dbReference>
<reference evidence="2 3" key="1">
    <citation type="submission" date="2014-04" db="EMBL/GenBank/DDBJ databases">
        <authorList>
            <consortium name="DOE Joint Genome Institute"/>
            <person name="Kuo A."/>
            <person name="Kohler A."/>
            <person name="Jargeat P."/>
            <person name="Nagy L.G."/>
            <person name="Floudas D."/>
            <person name="Copeland A."/>
            <person name="Barry K.W."/>
            <person name="Cichocki N."/>
            <person name="Veneault-Fourrey C."/>
            <person name="LaButti K."/>
            <person name="Lindquist E.A."/>
            <person name="Lipzen A."/>
            <person name="Lundell T."/>
            <person name="Morin E."/>
            <person name="Murat C."/>
            <person name="Sun H."/>
            <person name="Tunlid A."/>
            <person name="Henrissat B."/>
            <person name="Grigoriev I.V."/>
            <person name="Hibbett D.S."/>
            <person name="Martin F."/>
            <person name="Nordberg H.P."/>
            <person name="Cantor M.N."/>
            <person name="Hua S.X."/>
        </authorList>
    </citation>
    <scope>NUCLEOTIDE SEQUENCE [LARGE SCALE GENOMIC DNA]</scope>
    <source>
        <strain evidence="2 3">Ve08.2h10</strain>
    </source>
</reference>
<dbReference type="HOGENOM" id="CLU_009123_15_3_1"/>
<name>A0A0D0CTC2_9AGAM</name>
<gene>
    <name evidence="2" type="ORF">PAXRUDRAFT_63728</name>
</gene>
<proteinExistence type="predicted"/>
<sequence length="54" mass="5950">NAQQYHIWASLAQDYLSIMASSVSSERVFSAAALTITKCHNRLKGDIVEAIQVL</sequence>
<protein>
    <recommendedName>
        <fullName evidence="1">HAT C-terminal dimerisation domain-containing protein</fullName>
    </recommendedName>
</protein>
<dbReference type="SUPFAM" id="SSF53098">
    <property type="entry name" value="Ribonuclease H-like"/>
    <property type="match status" value="1"/>
</dbReference>
<organism evidence="2 3">
    <name type="scientific">Paxillus rubicundulus Ve08.2h10</name>
    <dbReference type="NCBI Taxonomy" id="930991"/>
    <lineage>
        <taxon>Eukaryota</taxon>
        <taxon>Fungi</taxon>
        <taxon>Dikarya</taxon>
        <taxon>Basidiomycota</taxon>
        <taxon>Agaricomycotina</taxon>
        <taxon>Agaricomycetes</taxon>
        <taxon>Agaricomycetidae</taxon>
        <taxon>Boletales</taxon>
        <taxon>Paxilineae</taxon>
        <taxon>Paxillaceae</taxon>
        <taxon>Paxillus</taxon>
    </lineage>
</organism>
<dbReference type="OrthoDB" id="2692378at2759"/>
<evidence type="ECO:0000313" key="3">
    <source>
        <dbReference type="Proteomes" id="UP000054538"/>
    </source>
</evidence>
<dbReference type="GO" id="GO:0046983">
    <property type="term" value="F:protein dimerization activity"/>
    <property type="evidence" value="ECO:0007669"/>
    <property type="project" value="InterPro"/>
</dbReference>